<comment type="caution">
    <text evidence="2">The sequence shown here is derived from an EMBL/GenBank/DDBJ whole genome shotgun (WGS) entry which is preliminary data.</text>
</comment>
<sequence length="108" mass="12352">MGGGIAKDRHWGLLFFSGASLVRSFIFFLSFFGSRCTKHCDDNIYELLLFDFFLLPWSVSFTHRRGLPLVWNLTATGAYRAKLSLLCNPVAGFRPCELAPFKRRLSTR</sequence>
<organism evidence="2 3">
    <name type="scientific">Colletotrichum godetiae</name>
    <dbReference type="NCBI Taxonomy" id="1209918"/>
    <lineage>
        <taxon>Eukaryota</taxon>
        <taxon>Fungi</taxon>
        <taxon>Dikarya</taxon>
        <taxon>Ascomycota</taxon>
        <taxon>Pezizomycotina</taxon>
        <taxon>Sordariomycetes</taxon>
        <taxon>Hypocreomycetidae</taxon>
        <taxon>Glomerellales</taxon>
        <taxon>Glomerellaceae</taxon>
        <taxon>Colletotrichum</taxon>
        <taxon>Colletotrichum acutatum species complex</taxon>
    </lineage>
</organism>
<evidence type="ECO:0000313" key="2">
    <source>
        <dbReference type="EMBL" id="KAK1690875.1"/>
    </source>
</evidence>
<dbReference type="Proteomes" id="UP001224890">
    <property type="component" value="Unassembled WGS sequence"/>
</dbReference>
<keyword evidence="1" id="KW-0472">Membrane</keyword>
<evidence type="ECO:0000313" key="3">
    <source>
        <dbReference type="Proteomes" id="UP001224890"/>
    </source>
</evidence>
<dbReference type="RefSeq" id="XP_060434570.1">
    <property type="nucleotide sequence ID" value="XM_060566688.1"/>
</dbReference>
<name>A0AAJ0AXW3_9PEZI</name>
<proteinExistence type="predicted"/>
<reference evidence="2" key="1">
    <citation type="submission" date="2021-06" db="EMBL/GenBank/DDBJ databases">
        <title>Comparative genomics, transcriptomics and evolutionary studies reveal genomic signatures of adaptation to plant cell wall in hemibiotrophic fungi.</title>
        <authorList>
            <consortium name="DOE Joint Genome Institute"/>
            <person name="Baroncelli R."/>
            <person name="Diaz J.F."/>
            <person name="Benocci T."/>
            <person name="Peng M."/>
            <person name="Battaglia E."/>
            <person name="Haridas S."/>
            <person name="Andreopoulos W."/>
            <person name="Labutti K."/>
            <person name="Pangilinan J."/>
            <person name="Floch G.L."/>
            <person name="Makela M.R."/>
            <person name="Henrissat B."/>
            <person name="Grigoriev I.V."/>
            <person name="Crouch J.A."/>
            <person name="De Vries R.P."/>
            <person name="Sukno S.A."/>
            <person name="Thon M.R."/>
        </authorList>
    </citation>
    <scope>NUCLEOTIDE SEQUENCE</scope>
    <source>
        <strain evidence="2">CBS 193.32</strain>
    </source>
</reference>
<dbReference type="GeneID" id="85451214"/>
<dbReference type="AlphaFoldDB" id="A0AAJ0AXW3"/>
<feature type="transmembrane region" description="Helical" evidence="1">
    <location>
        <begin position="12"/>
        <end position="32"/>
    </location>
</feature>
<protein>
    <submittedName>
        <fullName evidence="2">Uncharacterized protein</fullName>
    </submittedName>
</protein>
<gene>
    <name evidence="2" type="ORF">BDP55DRAFT_311684</name>
</gene>
<keyword evidence="1" id="KW-0812">Transmembrane</keyword>
<dbReference type="EMBL" id="JAHMHR010000005">
    <property type="protein sequence ID" value="KAK1690875.1"/>
    <property type="molecule type" value="Genomic_DNA"/>
</dbReference>
<accession>A0AAJ0AXW3</accession>
<keyword evidence="1" id="KW-1133">Transmembrane helix</keyword>
<evidence type="ECO:0000256" key="1">
    <source>
        <dbReference type="SAM" id="Phobius"/>
    </source>
</evidence>
<keyword evidence="3" id="KW-1185">Reference proteome</keyword>